<dbReference type="Gene3D" id="3.40.190.10">
    <property type="entry name" value="Periplasmic binding protein-like II"/>
    <property type="match status" value="2"/>
</dbReference>
<organism evidence="5 6">
    <name type="scientific">Actinopolymorpha singaporensis</name>
    <dbReference type="NCBI Taxonomy" id="117157"/>
    <lineage>
        <taxon>Bacteria</taxon>
        <taxon>Bacillati</taxon>
        <taxon>Actinomycetota</taxon>
        <taxon>Actinomycetes</taxon>
        <taxon>Propionibacteriales</taxon>
        <taxon>Actinopolymorphaceae</taxon>
        <taxon>Actinopolymorpha</taxon>
    </lineage>
</organism>
<dbReference type="InterPro" id="IPR050490">
    <property type="entry name" value="Bact_solute-bd_prot1"/>
</dbReference>
<keyword evidence="3 4" id="KW-0732">Signal</keyword>
<dbReference type="OrthoDB" id="358201at2"/>
<dbReference type="RefSeq" id="WP_092653497.1">
    <property type="nucleotide sequence ID" value="NZ_LT629732.1"/>
</dbReference>
<feature type="chain" id="PRO_5009259296" evidence="4">
    <location>
        <begin position="40"/>
        <end position="504"/>
    </location>
</feature>
<dbReference type="STRING" id="117157.SAMN04489717_2549"/>
<accession>A0A1H1RU73</accession>
<dbReference type="PANTHER" id="PTHR43649">
    <property type="entry name" value="ARABINOSE-BINDING PROTEIN-RELATED"/>
    <property type="match status" value="1"/>
</dbReference>
<evidence type="ECO:0000256" key="4">
    <source>
        <dbReference type="SAM" id="SignalP"/>
    </source>
</evidence>
<dbReference type="InterPro" id="IPR006061">
    <property type="entry name" value="SBP_1_CS"/>
</dbReference>
<dbReference type="PANTHER" id="PTHR43649:SF29">
    <property type="entry name" value="OSMOPROTECTIVE COMPOUNDS-BINDING PROTEIN GGTB"/>
    <property type="match status" value="1"/>
</dbReference>
<dbReference type="Pfam" id="PF01547">
    <property type="entry name" value="SBP_bac_1"/>
    <property type="match status" value="1"/>
</dbReference>
<keyword evidence="6" id="KW-1185">Reference proteome</keyword>
<evidence type="ECO:0000313" key="6">
    <source>
        <dbReference type="Proteomes" id="UP000198983"/>
    </source>
</evidence>
<sequence>MAAPHHAPAVLRTNRPRRLRSAFFVVVALLLALSGAACAGDSADSTGGDGKLTITVEGPNQWNDSGSSFGKPWEDLVAAFEKAEPGIRVKTVVLPLNSFSQTISTHLAAGTAPELVFNQAPHQPYMVTALDGYLKKPNPYIKKGPGSRRWLDVFRKRYYGIGNPSSRNAEGHVEFVPFNLVGTGIFYNRDAFDKAGLKAPVATFEDLIDACGRLKAAGYTPLAMDRSDLGPGWTMTTISGMLLDSWVDKLNVYTVDGKPGKAFSSTGAPVVAGKSMAKAVLTGELTTRTPEVVESHKLIKRMWDACVDKDWSGNTEGLNGAVVGLRDFASGKAGMAWGVNFGVSALKDVKFSFASMPFPQVTKESTRLATGAPARFGAGVGGTSYMVPSTIKGDRLAAAVKFLQFVSTPANIQPWLSRTGGISAVEGASGATATKAFADGDWGDSIPLAVPGGPPGVTTLSLYEGWLLGTKSLPQQESYLQDMWTKGQRQAVKDNKWDKEPWAK</sequence>
<dbReference type="PROSITE" id="PS01037">
    <property type="entry name" value="SBP_BACTERIAL_1"/>
    <property type="match status" value="1"/>
</dbReference>
<evidence type="ECO:0000256" key="1">
    <source>
        <dbReference type="ARBA" id="ARBA00008520"/>
    </source>
</evidence>
<keyword evidence="2" id="KW-0813">Transport</keyword>
<protein>
    <submittedName>
        <fullName evidence="5">Carbohydrate ABC transporter substrate-binding protein, CUT1 family</fullName>
    </submittedName>
</protein>
<dbReference type="EMBL" id="LT629732">
    <property type="protein sequence ID" value="SDS39215.1"/>
    <property type="molecule type" value="Genomic_DNA"/>
</dbReference>
<dbReference type="SUPFAM" id="SSF53850">
    <property type="entry name" value="Periplasmic binding protein-like II"/>
    <property type="match status" value="1"/>
</dbReference>
<evidence type="ECO:0000313" key="5">
    <source>
        <dbReference type="EMBL" id="SDS39215.1"/>
    </source>
</evidence>
<evidence type="ECO:0000256" key="3">
    <source>
        <dbReference type="ARBA" id="ARBA00022729"/>
    </source>
</evidence>
<gene>
    <name evidence="5" type="ORF">SAMN04489717_2549</name>
</gene>
<name>A0A1H1RU73_9ACTN</name>
<feature type="signal peptide" evidence="4">
    <location>
        <begin position="1"/>
        <end position="39"/>
    </location>
</feature>
<dbReference type="InterPro" id="IPR006059">
    <property type="entry name" value="SBP"/>
</dbReference>
<dbReference type="GO" id="GO:0055085">
    <property type="term" value="P:transmembrane transport"/>
    <property type="evidence" value="ECO:0007669"/>
    <property type="project" value="InterPro"/>
</dbReference>
<proteinExistence type="inferred from homology"/>
<reference evidence="5 6" key="1">
    <citation type="submission" date="2016-10" db="EMBL/GenBank/DDBJ databases">
        <authorList>
            <person name="de Groot N.N."/>
        </authorList>
    </citation>
    <scope>NUCLEOTIDE SEQUENCE [LARGE SCALE GENOMIC DNA]</scope>
    <source>
        <strain evidence="5 6">DSM 22024</strain>
    </source>
</reference>
<evidence type="ECO:0000256" key="2">
    <source>
        <dbReference type="ARBA" id="ARBA00022448"/>
    </source>
</evidence>
<dbReference type="Proteomes" id="UP000198983">
    <property type="component" value="Chromosome I"/>
</dbReference>
<dbReference type="AlphaFoldDB" id="A0A1H1RU73"/>
<comment type="similarity">
    <text evidence="1">Belongs to the bacterial solute-binding protein 1 family.</text>
</comment>